<dbReference type="Pfam" id="PF13181">
    <property type="entry name" value="TPR_8"/>
    <property type="match status" value="1"/>
</dbReference>
<feature type="transmembrane region" description="Helical" evidence="5">
    <location>
        <begin position="242"/>
        <end position="261"/>
    </location>
</feature>
<dbReference type="Proteomes" id="UP000283513">
    <property type="component" value="Unassembled WGS sequence"/>
</dbReference>
<dbReference type="SUPFAM" id="SSF48452">
    <property type="entry name" value="TPR-like"/>
    <property type="match status" value="2"/>
</dbReference>
<feature type="coiled-coil region" evidence="4">
    <location>
        <begin position="283"/>
        <end position="317"/>
    </location>
</feature>
<keyword evidence="4" id="KW-0175">Coiled coil</keyword>
<accession>A0A173TCK3</accession>
<evidence type="ECO:0000256" key="1">
    <source>
        <dbReference type="ARBA" id="ARBA00022737"/>
    </source>
</evidence>
<evidence type="ECO:0000313" key="6">
    <source>
        <dbReference type="EMBL" id="CUM99675.1"/>
    </source>
</evidence>
<dbReference type="RefSeq" id="WP_006858200.1">
    <property type="nucleotide sequence ID" value="NZ_CABIYH010000009.1"/>
</dbReference>
<keyword evidence="5" id="KW-0812">Transmembrane</keyword>
<evidence type="ECO:0000313" key="9">
    <source>
        <dbReference type="Proteomes" id="UP000283513"/>
    </source>
</evidence>
<keyword evidence="1" id="KW-0677">Repeat</keyword>
<evidence type="ECO:0000256" key="5">
    <source>
        <dbReference type="SAM" id="Phobius"/>
    </source>
</evidence>
<dbReference type="Proteomes" id="UP000095350">
    <property type="component" value="Unassembled WGS sequence"/>
</dbReference>
<dbReference type="Pfam" id="PF13174">
    <property type="entry name" value="TPR_6"/>
    <property type="match status" value="1"/>
</dbReference>
<dbReference type="Gene3D" id="1.25.40.10">
    <property type="entry name" value="Tetratricopeptide repeat domain"/>
    <property type="match status" value="3"/>
</dbReference>
<dbReference type="OrthoDB" id="9791784at2"/>
<dbReference type="EMBL" id="CYXZ01000009">
    <property type="protein sequence ID" value="CUM99675.1"/>
    <property type="molecule type" value="Genomic_DNA"/>
</dbReference>
<evidence type="ECO:0000313" key="8">
    <source>
        <dbReference type="Proteomes" id="UP000095350"/>
    </source>
</evidence>
<dbReference type="STRING" id="166486.ERS852572_01441"/>
<evidence type="ECO:0000313" key="7">
    <source>
        <dbReference type="EMBL" id="RHC16145.1"/>
    </source>
</evidence>
<gene>
    <name evidence="7" type="ORF">DW856_11925</name>
    <name evidence="6" type="ORF">ERS852572_01441</name>
</gene>
<reference evidence="7 9" key="2">
    <citation type="submission" date="2018-08" db="EMBL/GenBank/DDBJ databases">
        <title>A genome reference for cultivated species of the human gut microbiota.</title>
        <authorList>
            <person name="Zou Y."/>
            <person name="Xue W."/>
            <person name="Luo G."/>
        </authorList>
    </citation>
    <scope>NUCLEOTIDE SEQUENCE [LARGE SCALE GENOMIC DNA]</scope>
    <source>
        <strain evidence="7 9">AM37-1AC</strain>
    </source>
</reference>
<evidence type="ECO:0000256" key="2">
    <source>
        <dbReference type="ARBA" id="ARBA00022803"/>
    </source>
</evidence>
<dbReference type="PROSITE" id="PS50005">
    <property type="entry name" value="TPR"/>
    <property type="match status" value="1"/>
</dbReference>
<protein>
    <submittedName>
        <fullName evidence="6">Photosystem I assembly protein Ycf3</fullName>
    </submittedName>
    <submittedName>
        <fullName evidence="7">Tetratricopeptide repeat protein</fullName>
    </submittedName>
</protein>
<proteinExistence type="predicted"/>
<evidence type="ECO:0000256" key="4">
    <source>
        <dbReference type="SAM" id="Coils"/>
    </source>
</evidence>
<feature type="repeat" description="TPR" evidence="3">
    <location>
        <begin position="407"/>
        <end position="440"/>
    </location>
</feature>
<dbReference type="EMBL" id="QSHO01000010">
    <property type="protein sequence ID" value="RHC16145.1"/>
    <property type="molecule type" value="Genomic_DNA"/>
</dbReference>
<organism evidence="6 8">
    <name type="scientific">Roseburia intestinalis</name>
    <dbReference type="NCBI Taxonomy" id="166486"/>
    <lineage>
        <taxon>Bacteria</taxon>
        <taxon>Bacillati</taxon>
        <taxon>Bacillota</taxon>
        <taxon>Clostridia</taxon>
        <taxon>Lachnospirales</taxon>
        <taxon>Lachnospiraceae</taxon>
        <taxon>Roseburia</taxon>
    </lineage>
</organism>
<keyword evidence="5" id="KW-0472">Membrane</keyword>
<keyword evidence="2 3" id="KW-0802">TPR repeat</keyword>
<dbReference type="InterPro" id="IPR019734">
    <property type="entry name" value="TPR_rpt"/>
</dbReference>
<dbReference type="PANTHER" id="PTHR45586:SF1">
    <property type="entry name" value="LIPOPOLYSACCHARIDE ASSEMBLY PROTEIN B"/>
    <property type="match status" value="1"/>
</dbReference>
<name>A0A173TCK3_9FIRM</name>
<reference evidence="6 8" key="1">
    <citation type="submission" date="2015-09" db="EMBL/GenBank/DDBJ databases">
        <authorList>
            <consortium name="Pathogen Informatics"/>
        </authorList>
    </citation>
    <scope>NUCLEOTIDE SEQUENCE [LARGE SCALE GENOMIC DNA]</scope>
    <source>
        <strain evidence="6 8">2789STDY5834960</strain>
    </source>
</reference>
<keyword evidence="5" id="KW-1133">Transmembrane helix</keyword>
<dbReference type="AlphaFoldDB" id="A0A173TCK3"/>
<sequence length="454" mass="50927">MKCYNCGAKLGRENICPECGVNVKIYKKIVMASNEYYNDALAKASVRDLSGAIESLKTSLKFNKLNIDARNLLGLIYFEMGEVVEALTEWVISKNYQPAENAASRYLDEIQNNRSRLETINQTIKKYNQALLYCRQDSRDLAIIQLKKVLSLNPKLVSGHQLLALLYIQEGKYDLAKKSLRNAGKIDANNTITLRYLKEVNAGLKENTPGKKQKEEQISYQSGNETIIQPKYLKDNSAMSTILNMVIGIAIGAAITGFLVVPGVRRQVQNDAKAQVLDANNTVSSKNQEISTLQKQIDDLTSQITEVKDSAEGSENKISTYDQLLSAYASYSDGDIETAGNALGNVNEEYLSDSAKSVYETINAQVNADYLESLYNQGYSDYNSQKFEESITSLQKVVDMEETYKDGYALYYLAQAYRKNNDLETAKTYYQKIVELYPGTERAANAQNYINIEE</sequence>
<evidence type="ECO:0000256" key="3">
    <source>
        <dbReference type="PROSITE-ProRule" id="PRU00339"/>
    </source>
</evidence>
<dbReference type="InterPro" id="IPR011990">
    <property type="entry name" value="TPR-like_helical_dom_sf"/>
</dbReference>
<dbReference type="GeneID" id="61432130"/>
<dbReference type="SMART" id="SM00028">
    <property type="entry name" value="TPR"/>
    <property type="match status" value="6"/>
</dbReference>
<dbReference type="InterPro" id="IPR051012">
    <property type="entry name" value="CellSynth/LPSAsmb/PSIAsmb"/>
</dbReference>
<dbReference type="PANTHER" id="PTHR45586">
    <property type="entry name" value="TPR REPEAT-CONTAINING PROTEIN PA4667"/>
    <property type="match status" value="1"/>
</dbReference>
<dbReference type="PaxDb" id="166486-ERS852572_01441"/>